<evidence type="ECO:0000256" key="3">
    <source>
        <dbReference type="ARBA" id="ARBA00022741"/>
    </source>
</evidence>
<keyword evidence="3" id="KW-0547">Nucleotide-binding</keyword>
<feature type="domain" description="Ku70/Ku80 N-terminal alpha/beta" evidence="13">
    <location>
        <begin position="31"/>
        <end position="214"/>
    </location>
</feature>
<dbReference type="EMBL" id="JAZGQO010000002">
    <property type="protein sequence ID" value="KAK6191192.1"/>
    <property type="molecule type" value="Genomic_DNA"/>
</dbReference>
<dbReference type="GO" id="GO:0003684">
    <property type="term" value="F:damaged DNA binding"/>
    <property type="evidence" value="ECO:0007669"/>
    <property type="project" value="InterPro"/>
</dbReference>
<dbReference type="CDD" id="cd01458">
    <property type="entry name" value="vWA_ku"/>
    <property type="match status" value="1"/>
</dbReference>
<reference evidence="14 15" key="1">
    <citation type="submission" date="2024-01" db="EMBL/GenBank/DDBJ databases">
        <title>The genome of the rayed Mediterranean limpet Patella caerulea (Linnaeus, 1758).</title>
        <authorList>
            <person name="Anh-Thu Weber A."/>
            <person name="Halstead-Nussloch G."/>
        </authorList>
    </citation>
    <scope>NUCLEOTIDE SEQUENCE [LARGE SCALE GENOMIC DNA]</scope>
    <source>
        <strain evidence="14">AATW-2023a</strain>
        <tissue evidence="14">Whole specimen</tissue>
    </source>
</reference>
<keyword evidence="4" id="KW-0227">DNA damage</keyword>
<proteinExistence type="predicted"/>
<evidence type="ECO:0000256" key="2">
    <source>
        <dbReference type="ARBA" id="ARBA00012551"/>
    </source>
</evidence>
<dbReference type="NCBIfam" id="TIGR00578">
    <property type="entry name" value="ku70"/>
    <property type="match status" value="1"/>
</dbReference>
<dbReference type="PANTHER" id="PTHR12604:SF2">
    <property type="entry name" value="X-RAY REPAIR CROSS-COMPLEMENTING PROTEIN 6"/>
    <property type="match status" value="1"/>
</dbReference>
<sequence>MADFGFAKFGDDDNEDEEYDPQLRWGNSDGLIFMVDCSKDMFKTDDDGDNHFIVCMRCIQTTMQNKIISSNKDLIGVIFYGTEKIENPNDFKNVYVYMNLQQPGAERILEIEDMIDGGYQKFGIQYGHNESYSLSEALWTCANMFSNSPQKVNYKRILLFTNNDDPHSSSQQLQRQARTKASDLHETGIDLELMHLQKPGRTFDVSKFWKVITNL</sequence>
<evidence type="ECO:0000256" key="11">
    <source>
        <dbReference type="ARBA" id="ARBA00023242"/>
    </source>
</evidence>
<evidence type="ECO:0000256" key="10">
    <source>
        <dbReference type="ARBA" id="ARBA00023204"/>
    </source>
</evidence>
<keyword evidence="11" id="KW-0539">Nucleus</keyword>
<dbReference type="GO" id="GO:0000723">
    <property type="term" value="P:telomere maintenance"/>
    <property type="evidence" value="ECO:0007669"/>
    <property type="project" value="InterPro"/>
</dbReference>
<keyword evidence="15" id="KW-1185">Reference proteome</keyword>
<keyword evidence="8" id="KW-0238">DNA-binding</keyword>
<evidence type="ECO:0000259" key="13">
    <source>
        <dbReference type="Pfam" id="PF03731"/>
    </source>
</evidence>
<dbReference type="InterPro" id="IPR006165">
    <property type="entry name" value="Ku70"/>
</dbReference>
<dbReference type="GO" id="GO:0005524">
    <property type="term" value="F:ATP binding"/>
    <property type="evidence" value="ECO:0007669"/>
    <property type="project" value="UniProtKB-KW"/>
</dbReference>
<dbReference type="InterPro" id="IPR036465">
    <property type="entry name" value="vWFA_dom_sf"/>
</dbReference>
<evidence type="ECO:0000256" key="5">
    <source>
        <dbReference type="ARBA" id="ARBA00022801"/>
    </source>
</evidence>
<evidence type="ECO:0000256" key="12">
    <source>
        <dbReference type="ARBA" id="ARBA00047995"/>
    </source>
</evidence>
<keyword evidence="7" id="KW-0067">ATP-binding</keyword>
<dbReference type="Proteomes" id="UP001347796">
    <property type="component" value="Unassembled WGS sequence"/>
</dbReference>
<evidence type="ECO:0000256" key="8">
    <source>
        <dbReference type="ARBA" id="ARBA00023125"/>
    </source>
</evidence>
<protein>
    <recommendedName>
        <fullName evidence="2">DNA helicase</fullName>
        <ecNumber evidence="2">3.6.4.12</ecNumber>
    </recommendedName>
</protein>
<evidence type="ECO:0000256" key="7">
    <source>
        <dbReference type="ARBA" id="ARBA00022840"/>
    </source>
</evidence>
<dbReference type="Pfam" id="PF03731">
    <property type="entry name" value="Ku_N"/>
    <property type="match status" value="1"/>
</dbReference>
<keyword evidence="5" id="KW-0378">Hydrolase</keyword>
<dbReference type="Gene3D" id="3.40.50.410">
    <property type="entry name" value="von Willebrand factor, type A domain"/>
    <property type="match status" value="1"/>
</dbReference>
<dbReference type="AlphaFoldDB" id="A0AAN8Q810"/>
<keyword evidence="10" id="KW-0234">DNA repair</keyword>
<dbReference type="GO" id="GO:0003690">
    <property type="term" value="F:double-stranded DNA binding"/>
    <property type="evidence" value="ECO:0007669"/>
    <property type="project" value="TreeGrafter"/>
</dbReference>
<keyword evidence="6" id="KW-0347">Helicase</keyword>
<comment type="subcellular location">
    <subcellularLocation>
        <location evidence="1">Nucleus</location>
    </subcellularLocation>
</comment>
<dbReference type="FunFam" id="3.40.50.410:FF:000080">
    <property type="entry name" value="X-ray repair-complementing defective repair in Chinese hamster cells 6"/>
    <property type="match status" value="1"/>
</dbReference>
<dbReference type="InterPro" id="IPR005161">
    <property type="entry name" value="Ku_N"/>
</dbReference>
<evidence type="ECO:0000256" key="4">
    <source>
        <dbReference type="ARBA" id="ARBA00022763"/>
    </source>
</evidence>
<evidence type="ECO:0000256" key="9">
    <source>
        <dbReference type="ARBA" id="ARBA00023172"/>
    </source>
</evidence>
<dbReference type="GO" id="GO:0006310">
    <property type="term" value="P:DNA recombination"/>
    <property type="evidence" value="ECO:0007669"/>
    <property type="project" value="UniProtKB-KW"/>
</dbReference>
<dbReference type="PANTHER" id="PTHR12604">
    <property type="entry name" value="KU AUTOANTIGEN DNA HELICASE"/>
    <property type="match status" value="1"/>
</dbReference>
<organism evidence="14 15">
    <name type="scientific">Patella caerulea</name>
    <name type="common">Rayed Mediterranean limpet</name>
    <dbReference type="NCBI Taxonomy" id="87958"/>
    <lineage>
        <taxon>Eukaryota</taxon>
        <taxon>Metazoa</taxon>
        <taxon>Spiralia</taxon>
        <taxon>Lophotrochozoa</taxon>
        <taxon>Mollusca</taxon>
        <taxon>Gastropoda</taxon>
        <taxon>Patellogastropoda</taxon>
        <taxon>Patelloidea</taxon>
        <taxon>Patellidae</taxon>
        <taxon>Patella</taxon>
    </lineage>
</organism>
<comment type="caution">
    <text evidence="14">The sequence shown here is derived from an EMBL/GenBank/DDBJ whole genome shotgun (WGS) entry which is preliminary data.</text>
</comment>
<gene>
    <name evidence="14" type="ORF">SNE40_002930</name>
</gene>
<keyword evidence="9" id="KW-0233">DNA recombination</keyword>
<evidence type="ECO:0000313" key="15">
    <source>
        <dbReference type="Proteomes" id="UP001347796"/>
    </source>
</evidence>
<dbReference type="SUPFAM" id="SSF53300">
    <property type="entry name" value="vWA-like"/>
    <property type="match status" value="1"/>
</dbReference>
<dbReference type="EC" id="3.6.4.12" evidence="2"/>
<dbReference type="GO" id="GO:0003678">
    <property type="term" value="F:DNA helicase activity"/>
    <property type="evidence" value="ECO:0007669"/>
    <property type="project" value="UniProtKB-EC"/>
</dbReference>
<evidence type="ECO:0000256" key="1">
    <source>
        <dbReference type="ARBA" id="ARBA00004123"/>
    </source>
</evidence>
<evidence type="ECO:0000313" key="14">
    <source>
        <dbReference type="EMBL" id="KAK6191192.1"/>
    </source>
</evidence>
<comment type="catalytic activity">
    <reaction evidence="12">
        <text>ATP + H2O = ADP + phosphate + H(+)</text>
        <dbReference type="Rhea" id="RHEA:13065"/>
        <dbReference type="ChEBI" id="CHEBI:15377"/>
        <dbReference type="ChEBI" id="CHEBI:15378"/>
        <dbReference type="ChEBI" id="CHEBI:30616"/>
        <dbReference type="ChEBI" id="CHEBI:43474"/>
        <dbReference type="ChEBI" id="CHEBI:456216"/>
        <dbReference type="EC" id="3.6.4.12"/>
    </reaction>
</comment>
<dbReference type="GO" id="GO:0043564">
    <property type="term" value="C:Ku70:Ku80 complex"/>
    <property type="evidence" value="ECO:0007669"/>
    <property type="project" value="InterPro"/>
</dbReference>
<evidence type="ECO:0000256" key="6">
    <source>
        <dbReference type="ARBA" id="ARBA00022806"/>
    </source>
</evidence>
<dbReference type="GO" id="GO:0042162">
    <property type="term" value="F:telomeric DNA binding"/>
    <property type="evidence" value="ECO:0007669"/>
    <property type="project" value="InterPro"/>
</dbReference>
<dbReference type="GO" id="GO:0006303">
    <property type="term" value="P:double-strand break repair via nonhomologous end joining"/>
    <property type="evidence" value="ECO:0007669"/>
    <property type="project" value="InterPro"/>
</dbReference>
<dbReference type="GO" id="GO:0016787">
    <property type="term" value="F:hydrolase activity"/>
    <property type="evidence" value="ECO:0007669"/>
    <property type="project" value="UniProtKB-KW"/>
</dbReference>
<accession>A0AAN8Q810</accession>
<name>A0AAN8Q810_PATCE</name>